<sequence length="605" mass="66709">MTEGTTRWDSAPKKATNESGVTSKAEVQAPGANNLRGVYPATGCVCGTARERHNARKAASDAWFKADQKGWFEFHAPPRLLVPTLAQIDATYKEGMAEGAEKKRKQAERAAKQKEQREAARAQIKVVVEEAAAIARARLVAPRSGLVSPVDESSVEATLETSGFKTSKTHSGLEIWLDPALVPAPRPGYVPGAIEKAIRERLVEKKALADRAALENASARAPRAVSWYMKRDADQALTTSTETLRTGEAPAGLEIWLDPVIVPVPRPGYVPGAVEKAIRARLIVKKAEFERSRARVDALLKLRNTSKTPRAFLSVRRHRDQPYAAKKTAQEIQDERRRLKAIEDAKRYCCCVPFYPDPGQPPRAKPGHRVYLVTGTTSANAQYKNVPAATVKGYSSWSLLKAPGLRDVTVESTTTPLVHRSHILSTALIANWPFISGVICEAFLFQFSPPCLWESQTSRAYGRRSISVVVSIVIRLTVVPWCIFCLFVTHCRTDNTRPGNPKVDGIASPLVIFAPGFPDHHSLPVGNIAREDCSQGRSAALSAGPSLTDGVCFVEGFVVDESSQEGARRRRWIVEEHAARAQLLWVQKELRTDSCLWEEWEDEDN</sequence>
<keyword evidence="5" id="KW-1185">Reference proteome</keyword>
<feature type="region of interest" description="Disordered" evidence="2">
    <location>
        <begin position="1"/>
        <end position="29"/>
    </location>
</feature>
<evidence type="ECO:0000313" key="5">
    <source>
        <dbReference type="Proteomes" id="UP001218188"/>
    </source>
</evidence>
<evidence type="ECO:0000313" key="4">
    <source>
        <dbReference type="EMBL" id="KAJ7029114.1"/>
    </source>
</evidence>
<organism evidence="4 5">
    <name type="scientific">Mycena alexandri</name>
    <dbReference type="NCBI Taxonomy" id="1745969"/>
    <lineage>
        <taxon>Eukaryota</taxon>
        <taxon>Fungi</taxon>
        <taxon>Dikarya</taxon>
        <taxon>Basidiomycota</taxon>
        <taxon>Agaricomycotina</taxon>
        <taxon>Agaricomycetes</taxon>
        <taxon>Agaricomycetidae</taxon>
        <taxon>Agaricales</taxon>
        <taxon>Marasmiineae</taxon>
        <taxon>Mycenaceae</taxon>
        <taxon>Mycena</taxon>
    </lineage>
</organism>
<proteinExistence type="predicted"/>
<keyword evidence="1" id="KW-0175">Coiled coil</keyword>
<dbReference type="Proteomes" id="UP001218188">
    <property type="component" value="Unassembled WGS sequence"/>
</dbReference>
<dbReference type="AlphaFoldDB" id="A0AAD6SKD2"/>
<feature type="coiled-coil region" evidence="1">
    <location>
        <begin position="97"/>
        <end position="130"/>
    </location>
</feature>
<protein>
    <submittedName>
        <fullName evidence="4">Uncharacterized protein</fullName>
    </submittedName>
</protein>
<dbReference type="EMBL" id="JARJCM010000105">
    <property type="protein sequence ID" value="KAJ7029114.1"/>
    <property type="molecule type" value="Genomic_DNA"/>
</dbReference>
<reference evidence="4" key="1">
    <citation type="submission" date="2023-03" db="EMBL/GenBank/DDBJ databases">
        <title>Massive genome expansion in bonnet fungi (Mycena s.s.) driven by repeated elements and novel gene families across ecological guilds.</title>
        <authorList>
            <consortium name="Lawrence Berkeley National Laboratory"/>
            <person name="Harder C.B."/>
            <person name="Miyauchi S."/>
            <person name="Viragh M."/>
            <person name="Kuo A."/>
            <person name="Thoen E."/>
            <person name="Andreopoulos B."/>
            <person name="Lu D."/>
            <person name="Skrede I."/>
            <person name="Drula E."/>
            <person name="Henrissat B."/>
            <person name="Morin E."/>
            <person name="Kohler A."/>
            <person name="Barry K."/>
            <person name="LaButti K."/>
            <person name="Morin E."/>
            <person name="Salamov A."/>
            <person name="Lipzen A."/>
            <person name="Mereny Z."/>
            <person name="Hegedus B."/>
            <person name="Baldrian P."/>
            <person name="Stursova M."/>
            <person name="Weitz H."/>
            <person name="Taylor A."/>
            <person name="Grigoriev I.V."/>
            <person name="Nagy L.G."/>
            <person name="Martin F."/>
            <person name="Kauserud H."/>
        </authorList>
    </citation>
    <scope>NUCLEOTIDE SEQUENCE</scope>
    <source>
        <strain evidence="4">CBHHK200</strain>
    </source>
</reference>
<name>A0AAD6SKD2_9AGAR</name>
<comment type="caution">
    <text evidence="4">The sequence shown here is derived from an EMBL/GenBank/DDBJ whole genome shotgun (WGS) entry which is preliminary data.</text>
</comment>
<keyword evidence="3" id="KW-1133">Transmembrane helix</keyword>
<evidence type="ECO:0000256" key="1">
    <source>
        <dbReference type="SAM" id="Coils"/>
    </source>
</evidence>
<evidence type="ECO:0000256" key="2">
    <source>
        <dbReference type="SAM" id="MobiDB-lite"/>
    </source>
</evidence>
<keyword evidence="3" id="KW-0812">Transmembrane</keyword>
<keyword evidence="3" id="KW-0472">Membrane</keyword>
<evidence type="ECO:0000256" key="3">
    <source>
        <dbReference type="SAM" id="Phobius"/>
    </source>
</evidence>
<gene>
    <name evidence="4" type="ORF">C8F04DRAFT_1188049</name>
</gene>
<accession>A0AAD6SKD2</accession>
<feature type="transmembrane region" description="Helical" evidence="3">
    <location>
        <begin position="466"/>
        <end position="489"/>
    </location>
</feature>